<gene>
    <name evidence="2" type="ORF">SAMN02745149_00281</name>
</gene>
<protein>
    <submittedName>
        <fullName evidence="2">LPS O-antigen chain length determinant protein, WzzB/FepE family</fullName>
    </submittedName>
</protein>
<name>A0A1T4JI19_TREPO</name>
<dbReference type="GO" id="GO:0004713">
    <property type="term" value="F:protein tyrosine kinase activity"/>
    <property type="evidence" value="ECO:0007669"/>
    <property type="project" value="TreeGrafter"/>
</dbReference>
<dbReference type="PANTHER" id="PTHR32309:SF13">
    <property type="entry name" value="FERRIC ENTEROBACTIN TRANSPORT PROTEIN FEPE"/>
    <property type="match status" value="1"/>
</dbReference>
<dbReference type="GeneID" id="78315603"/>
<dbReference type="PANTHER" id="PTHR32309">
    <property type="entry name" value="TYROSINE-PROTEIN KINASE"/>
    <property type="match status" value="1"/>
</dbReference>
<keyword evidence="1" id="KW-0812">Transmembrane</keyword>
<feature type="transmembrane region" description="Helical" evidence="1">
    <location>
        <begin position="306"/>
        <end position="324"/>
    </location>
</feature>
<dbReference type="EMBL" id="FUWG01000002">
    <property type="protein sequence ID" value="SJZ29804.1"/>
    <property type="molecule type" value="Genomic_DNA"/>
</dbReference>
<organism evidence="2 3">
    <name type="scientific">Treponema porcinum</name>
    <dbReference type="NCBI Taxonomy" id="261392"/>
    <lineage>
        <taxon>Bacteria</taxon>
        <taxon>Pseudomonadati</taxon>
        <taxon>Spirochaetota</taxon>
        <taxon>Spirochaetia</taxon>
        <taxon>Spirochaetales</taxon>
        <taxon>Treponemataceae</taxon>
        <taxon>Treponema</taxon>
    </lineage>
</organism>
<keyword evidence="1" id="KW-1133">Transmembrane helix</keyword>
<accession>A0A1T4JI19</accession>
<evidence type="ECO:0000256" key="1">
    <source>
        <dbReference type="SAM" id="Phobius"/>
    </source>
</evidence>
<evidence type="ECO:0000313" key="2">
    <source>
        <dbReference type="EMBL" id="SJZ29804.1"/>
    </source>
</evidence>
<dbReference type="Proteomes" id="UP000190423">
    <property type="component" value="Unassembled WGS sequence"/>
</dbReference>
<dbReference type="AlphaFoldDB" id="A0A1T4JI19"/>
<feature type="transmembrane region" description="Helical" evidence="1">
    <location>
        <begin position="34"/>
        <end position="56"/>
    </location>
</feature>
<dbReference type="GO" id="GO:0005886">
    <property type="term" value="C:plasma membrane"/>
    <property type="evidence" value="ECO:0007669"/>
    <property type="project" value="TreeGrafter"/>
</dbReference>
<keyword evidence="3" id="KW-1185">Reference proteome</keyword>
<proteinExistence type="predicted"/>
<sequence length="347" mass="38154">MENTERIEGAVQDLKDDEISLIDLFAVLLKYKRMIVVIVVAAMIFAVGISVISLMLPAEKSFLPNKYKASAHMLINDTDSSSSSLASAISSSGLGGLAGLAGISTGGSSNSSLAIYLVSSNPFLDAIVKEFNILKKPELAKSKFPVSDSRDMVKKQFSAETDDESGVFTISFTDIDPVFAQKVVDFSVDWISDKFDALGIDQNKIQKENLEKNIDLSFKEIQKLQEELDNIATSVSRGQSAWNIPSITLTTTKVQMELSAQQEVYKQLKTQYELLKVQMQSESPVFQILERPEIADKKASPSRGKLCIIITFAAGFIAIFVAFLRNALENIKNDPEAMSKLTGSRRK</sequence>
<keyword evidence="1" id="KW-0472">Membrane</keyword>
<dbReference type="RefSeq" id="WP_078932194.1">
    <property type="nucleotide sequence ID" value="NZ_FUWG01000002.1"/>
</dbReference>
<dbReference type="InterPro" id="IPR050445">
    <property type="entry name" value="Bact_polysacc_biosynth/exp"/>
</dbReference>
<dbReference type="STRING" id="261392.SAMN02745149_00281"/>
<evidence type="ECO:0000313" key="3">
    <source>
        <dbReference type="Proteomes" id="UP000190423"/>
    </source>
</evidence>
<reference evidence="2 3" key="1">
    <citation type="submission" date="2017-02" db="EMBL/GenBank/DDBJ databases">
        <authorList>
            <person name="Peterson S.W."/>
        </authorList>
    </citation>
    <scope>NUCLEOTIDE SEQUENCE [LARGE SCALE GENOMIC DNA]</scope>
    <source>
        <strain evidence="2 3">ATCC BAA-908</strain>
    </source>
</reference>
<dbReference type="OrthoDB" id="360372at2"/>